<keyword evidence="2" id="KW-1185">Reference proteome</keyword>
<dbReference type="EMBL" id="BMAT01007026">
    <property type="protein sequence ID" value="GFS24384.1"/>
    <property type="molecule type" value="Genomic_DNA"/>
</dbReference>
<dbReference type="Proteomes" id="UP000762676">
    <property type="component" value="Unassembled WGS sequence"/>
</dbReference>
<organism evidence="1 2">
    <name type="scientific">Elysia marginata</name>
    <dbReference type="NCBI Taxonomy" id="1093978"/>
    <lineage>
        <taxon>Eukaryota</taxon>
        <taxon>Metazoa</taxon>
        <taxon>Spiralia</taxon>
        <taxon>Lophotrochozoa</taxon>
        <taxon>Mollusca</taxon>
        <taxon>Gastropoda</taxon>
        <taxon>Heterobranchia</taxon>
        <taxon>Euthyneura</taxon>
        <taxon>Panpulmonata</taxon>
        <taxon>Sacoglossa</taxon>
        <taxon>Placobranchoidea</taxon>
        <taxon>Plakobranchidae</taxon>
        <taxon>Elysia</taxon>
    </lineage>
</organism>
<dbReference type="AlphaFoldDB" id="A0AAV4JQH9"/>
<name>A0AAV4JQH9_9GAST</name>
<protein>
    <submittedName>
        <fullName evidence="1">Uncharacterized protein</fullName>
    </submittedName>
</protein>
<gene>
    <name evidence="1" type="ORF">ElyMa_003414400</name>
</gene>
<evidence type="ECO:0000313" key="2">
    <source>
        <dbReference type="Proteomes" id="UP000762676"/>
    </source>
</evidence>
<evidence type="ECO:0000313" key="1">
    <source>
        <dbReference type="EMBL" id="GFS24384.1"/>
    </source>
</evidence>
<accession>A0AAV4JQH9</accession>
<comment type="caution">
    <text evidence="1">The sequence shown here is derived from an EMBL/GenBank/DDBJ whole genome shotgun (WGS) entry which is preliminary data.</text>
</comment>
<sequence>MLEVLQARWRLFGHVLRREPSIPANKTVAFYFHDNGKRARGQPFLSQMPQSVSRFGLRANAPGWRGDVSLRVLGWPSRKWGASISTTLCDLRPTMGRYVFSLT</sequence>
<reference evidence="1 2" key="1">
    <citation type="journal article" date="2021" name="Elife">
        <title>Chloroplast acquisition without the gene transfer in kleptoplastic sea slugs, Plakobranchus ocellatus.</title>
        <authorList>
            <person name="Maeda T."/>
            <person name="Takahashi S."/>
            <person name="Yoshida T."/>
            <person name="Shimamura S."/>
            <person name="Takaki Y."/>
            <person name="Nagai Y."/>
            <person name="Toyoda A."/>
            <person name="Suzuki Y."/>
            <person name="Arimoto A."/>
            <person name="Ishii H."/>
            <person name="Satoh N."/>
            <person name="Nishiyama T."/>
            <person name="Hasebe M."/>
            <person name="Maruyama T."/>
            <person name="Minagawa J."/>
            <person name="Obokata J."/>
            <person name="Shigenobu S."/>
        </authorList>
    </citation>
    <scope>NUCLEOTIDE SEQUENCE [LARGE SCALE GENOMIC DNA]</scope>
</reference>
<proteinExistence type="predicted"/>